<sequence>MLLPTCPNMLQAFQNVSEEQGNDGPCWKDLLRIKSAHKLLYALEIIEALGKPNRRIRRESTGSYSDLYPDSDDSSEDQIENSKNTWSCKFVASGGLQQLIEIFNSGILEPKEHESWTVWQLDCLACLLKLICQFAVDPADLDLAYHDVFAWSGLAESHRKRAWPGKSRKSGADHSKGLHIPRLTELQWPGVYAFHSKSKLYALSWVLKAQSDHRSRDEVTHYSMWLLVSWAHCCSMVKSSLADSDNLQDWLKKLTLLIPEVGFSILF</sequence>
<dbReference type="AlphaFoldDB" id="A0A2G9S742"/>
<accession>A0A2G9S742</accession>
<name>A0A2G9S742_AQUCT</name>
<dbReference type="EMBL" id="KV925725">
    <property type="protein sequence ID" value="PIO35281.1"/>
    <property type="molecule type" value="Genomic_DNA"/>
</dbReference>
<gene>
    <name evidence="1" type="ORF">AB205_0129530</name>
</gene>
<proteinExistence type="predicted"/>
<reference evidence="1" key="1">
    <citation type="submission" date="2017-08" db="EMBL/GenBank/DDBJ databases">
        <title>Assembly of the North American Bullfrog Genome.</title>
        <authorList>
            <person name="Warren R.L."/>
            <person name="Vandervalk B.P."/>
            <person name="Kucuk E."/>
            <person name="Birol I."/>
            <person name="Helbing C."/>
            <person name="Pandoh P."/>
            <person name="Behsaz B."/>
            <person name="Mohamadi H."/>
            <person name="Chu J."/>
            <person name="Jackman S."/>
            <person name="Hammond S.A."/>
            <person name="Veldhoen N."/>
            <person name="Kirk H."/>
            <person name="Zhao Y."/>
            <person name="Coope R."/>
            <person name="Pleasance S."/>
            <person name="Moore R."/>
            <person name="Holt R."/>
        </authorList>
    </citation>
    <scope>NUCLEOTIDE SEQUENCE</scope>
    <source>
        <strain evidence="1">Bruno</strain>
        <tissue evidence="1">Liver</tissue>
    </source>
</reference>
<protein>
    <submittedName>
        <fullName evidence="1">Uncharacterized protein</fullName>
    </submittedName>
</protein>
<evidence type="ECO:0000313" key="1">
    <source>
        <dbReference type="EMBL" id="PIO35281.1"/>
    </source>
</evidence>
<organism evidence="1">
    <name type="scientific">Aquarana catesbeiana</name>
    <name type="common">American bullfrog</name>
    <name type="synonym">Rana catesbeiana</name>
    <dbReference type="NCBI Taxonomy" id="8400"/>
    <lineage>
        <taxon>Eukaryota</taxon>
        <taxon>Metazoa</taxon>
        <taxon>Chordata</taxon>
        <taxon>Craniata</taxon>
        <taxon>Vertebrata</taxon>
        <taxon>Euteleostomi</taxon>
        <taxon>Amphibia</taxon>
        <taxon>Batrachia</taxon>
        <taxon>Anura</taxon>
        <taxon>Neobatrachia</taxon>
        <taxon>Ranoidea</taxon>
        <taxon>Ranidae</taxon>
        <taxon>Aquarana</taxon>
    </lineage>
</organism>
<dbReference type="OrthoDB" id="289038at2759"/>